<name>A0A2P2P5S4_RHIMU</name>
<evidence type="ECO:0000313" key="1">
    <source>
        <dbReference type="EMBL" id="MBX50090.1"/>
    </source>
</evidence>
<reference evidence="1" key="1">
    <citation type="submission" date="2018-02" db="EMBL/GenBank/DDBJ databases">
        <title>Rhizophora mucronata_Transcriptome.</title>
        <authorList>
            <person name="Meera S.P."/>
            <person name="Sreeshan A."/>
            <person name="Augustine A."/>
        </authorList>
    </citation>
    <scope>NUCLEOTIDE SEQUENCE</scope>
    <source>
        <tissue evidence="1">Leaf</tissue>
    </source>
</reference>
<dbReference type="EMBL" id="GGEC01069606">
    <property type="protein sequence ID" value="MBX50090.1"/>
    <property type="molecule type" value="Transcribed_RNA"/>
</dbReference>
<protein>
    <submittedName>
        <fullName evidence="1">Uncharacterized protein</fullName>
    </submittedName>
</protein>
<sequence length="51" mass="5942">MDVLRSTSNYISNKFNIGKNMESKTFMSYKLHAILLQNIFNCINSTLRKRG</sequence>
<accession>A0A2P2P5S4</accession>
<organism evidence="1">
    <name type="scientific">Rhizophora mucronata</name>
    <name type="common">Asiatic mangrove</name>
    <dbReference type="NCBI Taxonomy" id="61149"/>
    <lineage>
        <taxon>Eukaryota</taxon>
        <taxon>Viridiplantae</taxon>
        <taxon>Streptophyta</taxon>
        <taxon>Embryophyta</taxon>
        <taxon>Tracheophyta</taxon>
        <taxon>Spermatophyta</taxon>
        <taxon>Magnoliopsida</taxon>
        <taxon>eudicotyledons</taxon>
        <taxon>Gunneridae</taxon>
        <taxon>Pentapetalae</taxon>
        <taxon>rosids</taxon>
        <taxon>fabids</taxon>
        <taxon>Malpighiales</taxon>
        <taxon>Rhizophoraceae</taxon>
        <taxon>Rhizophora</taxon>
    </lineage>
</organism>
<proteinExistence type="predicted"/>
<dbReference type="AlphaFoldDB" id="A0A2P2P5S4"/>